<evidence type="ECO:0000256" key="3">
    <source>
        <dbReference type="ARBA" id="ARBA00022801"/>
    </source>
</evidence>
<evidence type="ECO:0000313" key="13">
    <source>
        <dbReference type="Proteomes" id="UP000183447"/>
    </source>
</evidence>
<dbReference type="InterPro" id="IPR018044">
    <property type="entry name" value="Peptidase_S11"/>
</dbReference>
<dbReference type="GO" id="GO:0009002">
    <property type="term" value="F:serine-type D-Ala-D-Ala carboxypeptidase activity"/>
    <property type="evidence" value="ECO:0007669"/>
    <property type="project" value="InterPro"/>
</dbReference>
<dbReference type="GO" id="GO:0071555">
    <property type="term" value="P:cell wall organization"/>
    <property type="evidence" value="ECO:0007669"/>
    <property type="project" value="UniProtKB-KW"/>
</dbReference>
<dbReference type="Pfam" id="PF05036">
    <property type="entry name" value="SPOR"/>
    <property type="match status" value="1"/>
</dbReference>
<evidence type="ECO:0000256" key="1">
    <source>
        <dbReference type="ARBA" id="ARBA00007164"/>
    </source>
</evidence>
<feature type="active site" description="Acyl-ester intermediate" evidence="7">
    <location>
        <position position="69"/>
    </location>
</feature>
<dbReference type="InterPro" id="IPR012338">
    <property type="entry name" value="Beta-lactam/transpept-like"/>
</dbReference>
<evidence type="ECO:0000256" key="2">
    <source>
        <dbReference type="ARBA" id="ARBA00022729"/>
    </source>
</evidence>
<feature type="active site" evidence="7">
    <location>
        <position position="129"/>
    </location>
</feature>
<feature type="signal peptide" evidence="10">
    <location>
        <begin position="1"/>
        <end position="32"/>
    </location>
</feature>
<protein>
    <submittedName>
        <fullName evidence="12">D-alanyl-D-alanine carboxypeptidase</fullName>
    </submittedName>
</protein>
<comment type="similarity">
    <text evidence="1 9">Belongs to the peptidase S11 family.</text>
</comment>
<dbReference type="PROSITE" id="PS51724">
    <property type="entry name" value="SPOR"/>
    <property type="match status" value="1"/>
</dbReference>
<dbReference type="PANTHER" id="PTHR21581">
    <property type="entry name" value="D-ALANYL-D-ALANINE CARBOXYPEPTIDASE"/>
    <property type="match status" value="1"/>
</dbReference>
<dbReference type="SUPFAM" id="SSF56601">
    <property type="entry name" value="beta-lactamase/transpeptidase-like"/>
    <property type="match status" value="1"/>
</dbReference>
<keyword evidence="12" id="KW-0121">Carboxypeptidase</keyword>
<feature type="domain" description="SPOR" evidence="11">
    <location>
        <begin position="461"/>
        <end position="544"/>
    </location>
</feature>
<dbReference type="InterPro" id="IPR007730">
    <property type="entry name" value="SPOR-like_dom"/>
</dbReference>
<dbReference type="InterPro" id="IPR001967">
    <property type="entry name" value="Peptidase_S11_N"/>
</dbReference>
<dbReference type="STRING" id="665118.SAMN02983003_0782"/>
<evidence type="ECO:0000256" key="10">
    <source>
        <dbReference type="SAM" id="SignalP"/>
    </source>
</evidence>
<feature type="chain" id="PRO_5012995758" evidence="10">
    <location>
        <begin position="33"/>
        <end position="544"/>
    </location>
</feature>
<dbReference type="Pfam" id="PF00768">
    <property type="entry name" value="Peptidase_S11"/>
    <property type="match status" value="1"/>
</dbReference>
<name>A0A1K2HUS8_9HYPH</name>
<evidence type="ECO:0000313" key="12">
    <source>
        <dbReference type="EMBL" id="SFZ81927.1"/>
    </source>
</evidence>
<sequence>MGFHTAFSSRRGAFARALVAMFVAVLAMATFAQPAAAQNLRKYAGIVVDAKTGKVLYESDADATRYPASVTKVMTLYVLFQELQAGNVKLSDKMTVSKHAASAVPTKLGLKAGATISVEDAIKSLVTLSANDMARVIAEHISGSESAFARRMTETAKGLGMSKTTYRNASGLPDSGQKTTARDQVILGIAVYQHFPKYYEYFQTRSFSFGKRTYGNHNRLLGSNGVDGIKTGYINASGFNLLTAARSSNRHIVVVGFGFNTSSARDSKVRELVRSYLPKARQGDYLQTAMIPKPGRGAGTTRVAVAQPTMVVPAPRPSFRLASAVVAASAPAPTAAPQPVTITTDNIAVASIGGPVPAARPAAPADIGVPNAVAAASALGGVQEDRPLDVIGAWLSETFSLGAPPAALGQTRPSAPLLPPVGVGADGQPVDLMTSGSSSVAARQPDQPVIQQVAAHSAAAAPQSGGWIVQIGAAPSESGANSLISDAASKVGGLGSRQSYIERFEKNGQVFYRARFGGFDGRDAANTMCNELKKAKMSCLAMQS</sequence>
<dbReference type="Proteomes" id="UP000183447">
    <property type="component" value="Unassembled WGS sequence"/>
</dbReference>
<dbReference type="InterPro" id="IPR036680">
    <property type="entry name" value="SPOR-like_sf"/>
</dbReference>
<gene>
    <name evidence="12" type="ORF">SAMN02983003_0782</name>
</gene>
<feature type="active site" description="Proton acceptor" evidence="7">
    <location>
        <position position="72"/>
    </location>
</feature>
<organism evidence="12 13">
    <name type="scientific">Devosia enhydra</name>
    <dbReference type="NCBI Taxonomy" id="665118"/>
    <lineage>
        <taxon>Bacteria</taxon>
        <taxon>Pseudomonadati</taxon>
        <taxon>Pseudomonadota</taxon>
        <taxon>Alphaproteobacteria</taxon>
        <taxon>Hyphomicrobiales</taxon>
        <taxon>Devosiaceae</taxon>
        <taxon>Devosia</taxon>
    </lineage>
</organism>
<keyword evidence="3" id="KW-0378">Hydrolase</keyword>
<dbReference type="Gene3D" id="3.30.70.1070">
    <property type="entry name" value="Sporulation related repeat"/>
    <property type="match status" value="1"/>
</dbReference>
<dbReference type="PRINTS" id="PR00725">
    <property type="entry name" value="DADACBPTASE1"/>
</dbReference>
<evidence type="ECO:0000256" key="6">
    <source>
        <dbReference type="ARBA" id="ARBA00023316"/>
    </source>
</evidence>
<dbReference type="GO" id="GO:0042834">
    <property type="term" value="F:peptidoglycan binding"/>
    <property type="evidence" value="ECO:0007669"/>
    <property type="project" value="InterPro"/>
</dbReference>
<evidence type="ECO:0000256" key="8">
    <source>
        <dbReference type="PIRSR" id="PIRSR618044-2"/>
    </source>
</evidence>
<evidence type="ECO:0000256" key="7">
    <source>
        <dbReference type="PIRSR" id="PIRSR618044-1"/>
    </source>
</evidence>
<dbReference type="AlphaFoldDB" id="A0A1K2HUS8"/>
<evidence type="ECO:0000259" key="11">
    <source>
        <dbReference type="PROSITE" id="PS51724"/>
    </source>
</evidence>
<dbReference type="EMBL" id="FPKU01000001">
    <property type="protein sequence ID" value="SFZ81927.1"/>
    <property type="molecule type" value="Genomic_DNA"/>
</dbReference>
<keyword evidence="6" id="KW-0961">Cell wall biogenesis/degradation</keyword>
<feature type="binding site" evidence="8">
    <location>
        <position position="230"/>
    </location>
    <ligand>
        <name>substrate</name>
    </ligand>
</feature>
<evidence type="ECO:0000256" key="9">
    <source>
        <dbReference type="RuleBase" id="RU004016"/>
    </source>
</evidence>
<evidence type="ECO:0000256" key="5">
    <source>
        <dbReference type="ARBA" id="ARBA00022984"/>
    </source>
</evidence>
<keyword evidence="4" id="KW-0133">Cell shape</keyword>
<dbReference type="GO" id="GO:0009252">
    <property type="term" value="P:peptidoglycan biosynthetic process"/>
    <property type="evidence" value="ECO:0007669"/>
    <property type="project" value="UniProtKB-KW"/>
</dbReference>
<keyword evidence="2 10" id="KW-0732">Signal</keyword>
<reference evidence="12 13" key="1">
    <citation type="submission" date="2016-11" db="EMBL/GenBank/DDBJ databases">
        <authorList>
            <person name="Jaros S."/>
            <person name="Januszkiewicz K."/>
            <person name="Wedrychowicz H."/>
        </authorList>
    </citation>
    <scope>NUCLEOTIDE SEQUENCE [LARGE SCALE GENOMIC DNA]</scope>
    <source>
        <strain evidence="12 13">ATCC 23634</strain>
    </source>
</reference>
<evidence type="ECO:0000256" key="4">
    <source>
        <dbReference type="ARBA" id="ARBA00022960"/>
    </source>
</evidence>
<keyword evidence="13" id="KW-1185">Reference proteome</keyword>
<keyword evidence="5" id="KW-0573">Peptidoglycan synthesis</keyword>
<dbReference type="SUPFAM" id="SSF110997">
    <property type="entry name" value="Sporulation related repeat"/>
    <property type="match status" value="1"/>
</dbReference>
<accession>A0A1K2HUS8</accession>
<dbReference type="GO" id="GO:0006508">
    <property type="term" value="P:proteolysis"/>
    <property type="evidence" value="ECO:0007669"/>
    <property type="project" value="InterPro"/>
</dbReference>
<proteinExistence type="inferred from homology"/>
<dbReference type="GO" id="GO:0008360">
    <property type="term" value="P:regulation of cell shape"/>
    <property type="evidence" value="ECO:0007669"/>
    <property type="project" value="UniProtKB-KW"/>
</dbReference>
<dbReference type="PANTHER" id="PTHR21581:SF6">
    <property type="entry name" value="TRAFFICKING PROTEIN PARTICLE COMPLEX SUBUNIT 12"/>
    <property type="match status" value="1"/>
</dbReference>
<keyword evidence="12" id="KW-0645">Protease</keyword>
<dbReference type="Gene3D" id="3.40.710.10">
    <property type="entry name" value="DD-peptidase/beta-lactamase superfamily"/>
    <property type="match status" value="1"/>
</dbReference>